<dbReference type="EMBL" id="UINC01013672">
    <property type="protein sequence ID" value="SVA58908.1"/>
    <property type="molecule type" value="Genomic_DNA"/>
</dbReference>
<reference evidence="1" key="1">
    <citation type="submission" date="2018-05" db="EMBL/GenBank/DDBJ databases">
        <authorList>
            <person name="Lanie J.A."/>
            <person name="Ng W.-L."/>
            <person name="Kazmierczak K.M."/>
            <person name="Andrzejewski T.M."/>
            <person name="Davidsen T.M."/>
            <person name="Wayne K.J."/>
            <person name="Tettelin H."/>
            <person name="Glass J.I."/>
            <person name="Rusch D."/>
            <person name="Podicherti R."/>
            <person name="Tsui H.-C.T."/>
            <person name="Winkler M.E."/>
        </authorList>
    </citation>
    <scope>NUCLEOTIDE SEQUENCE</scope>
</reference>
<sequence length="135" mass="15366">MKKTWVEKRDADKKHQVKVNPKSWADMPAGIIMLIPTPKIVDRYVNQIPIGNFKPVKDLRKEMANDYSANMSCPMVTGISLRIISEASYEEFGIGIDTITPFWRIVDPKSKLASKLTCGIDFIIENQKREGIKIN</sequence>
<protein>
    <submittedName>
        <fullName evidence="1">Uncharacterized protein</fullName>
    </submittedName>
</protein>
<name>A0A381X2V6_9ZZZZ</name>
<dbReference type="AlphaFoldDB" id="A0A381X2V6"/>
<evidence type="ECO:0000313" key="1">
    <source>
        <dbReference type="EMBL" id="SVA58908.1"/>
    </source>
</evidence>
<proteinExistence type="predicted"/>
<organism evidence="1">
    <name type="scientific">marine metagenome</name>
    <dbReference type="NCBI Taxonomy" id="408172"/>
    <lineage>
        <taxon>unclassified sequences</taxon>
        <taxon>metagenomes</taxon>
        <taxon>ecological metagenomes</taxon>
    </lineage>
</organism>
<gene>
    <name evidence="1" type="ORF">METZ01_LOCUS111762</name>
</gene>
<accession>A0A381X2V6</accession>